<dbReference type="GO" id="GO:0006629">
    <property type="term" value="P:lipid metabolic process"/>
    <property type="evidence" value="ECO:0007669"/>
    <property type="project" value="InterPro"/>
</dbReference>
<dbReference type="Pfam" id="PF03009">
    <property type="entry name" value="GDPD"/>
    <property type="match status" value="1"/>
</dbReference>
<evidence type="ECO:0000259" key="1">
    <source>
        <dbReference type="PROSITE" id="PS51704"/>
    </source>
</evidence>
<accession>A0A5P9NM50</accession>
<dbReference type="PANTHER" id="PTHR46211">
    <property type="entry name" value="GLYCEROPHOSPHORYL DIESTER PHOSPHODIESTERASE"/>
    <property type="match status" value="1"/>
</dbReference>
<evidence type="ECO:0000313" key="2">
    <source>
        <dbReference type="EMBL" id="QFU76586.1"/>
    </source>
</evidence>
<organism evidence="2 3">
    <name type="scientific">Halioglobus maricola</name>
    <dbReference type="NCBI Taxonomy" id="2601894"/>
    <lineage>
        <taxon>Bacteria</taxon>
        <taxon>Pseudomonadati</taxon>
        <taxon>Pseudomonadota</taxon>
        <taxon>Gammaproteobacteria</taxon>
        <taxon>Cellvibrionales</taxon>
        <taxon>Halieaceae</taxon>
        <taxon>Halioglobus</taxon>
    </lineage>
</organism>
<dbReference type="OrthoDB" id="9795622at2"/>
<feature type="domain" description="GP-PDE" evidence="1">
    <location>
        <begin position="37"/>
        <end position="270"/>
    </location>
</feature>
<dbReference type="PANTHER" id="PTHR46211:SF1">
    <property type="entry name" value="GLYCEROPHOSPHODIESTER PHOSPHODIESTERASE, CYTOPLASMIC"/>
    <property type="match status" value="1"/>
</dbReference>
<dbReference type="GO" id="GO:0008081">
    <property type="term" value="F:phosphoric diester hydrolase activity"/>
    <property type="evidence" value="ECO:0007669"/>
    <property type="project" value="InterPro"/>
</dbReference>
<dbReference type="KEGG" id="halc:EY643_13485"/>
<dbReference type="InterPro" id="IPR017946">
    <property type="entry name" value="PLC-like_Pdiesterase_TIM-brl"/>
</dbReference>
<sequence>MEHSVKERLQSLAMGLVDSTVAVLPRAVPSDAALRNCKIISHRGEHDNTTVLENTAKAFALARSAGVWGIECDIRWTRDNVPIICHDEDTERVFGQKRVIVETSFEQLRREFPDIPTLAELIDAFAPACHLMLEIKAFNPECLTQQQDILKSQLARLQPGRDYHFLALDPDLFDLVSFCPPAALLPVAETNVAALSQISLERGYCGLAGHFLLLGRQVQQRHEAAGQRIGVGFPRSRNSLFRELGRPVEWIFSNDAVKLQSILDQYCPKA</sequence>
<dbReference type="Proteomes" id="UP000326287">
    <property type="component" value="Chromosome"/>
</dbReference>
<dbReference type="AlphaFoldDB" id="A0A5P9NM50"/>
<gene>
    <name evidence="2" type="ORF">EY643_13485</name>
</gene>
<name>A0A5P9NM50_9GAMM</name>
<evidence type="ECO:0000313" key="3">
    <source>
        <dbReference type="Proteomes" id="UP000326287"/>
    </source>
</evidence>
<proteinExistence type="predicted"/>
<protein>
    <submittedName>
        <fullName evidence="2">Glycerophosphodiester phosphodiesterase</fullName>
    </submittedName>
</protein>
<keyword evidence="3" id="KW-1185">Reference proteome</keyword>
<dbReference type="EMBL" id="CP036422">
    <property type="protein sequence ID" value="QFU76586.1"/>
    <property type="molecule type" value="Genomic_DNA"/>
</dbReference>
<dbReference type="InterPro" id="IPR030395">
    <property type="entry name" value="GP_PDE_dom"/>
</dbReference>
<dbReference type="Gene3D" id="3.20.20.190">
    <property type="entry name" value="Phosphatidylinositol (PI) phosphodiesterase"/>
    <property type="match status" value="1"/>
</dbReference>
<dbReference type="SUPFAM" id="SSF51695">
    <property type="entry name" value="PLC-like phosphodiesterases"/>
    <property type="match status" value="1"/>
</dbReference>
<reference evidence="2 3" key="1">
    <citation type="submission" date="2019-02" db="EMBL/GenBank/DDBJ databases">
        <authorList>
            <person name="Li S.-H."/>
        </authorList>
    </citation>
    <scope>NUCLEOTIDE SEQUENCE [LARGE SCALE GENOMIC DNA]</scope>
    <source>
        <strain evidence="2 3">IMCC14385</strain>
    </source>
</reference>
<dbReference type="PROSITE" id="PS51704">
    <property type="entry name" value="GP_PDE"/>
    <property type="match status" value="1"/>
</dbReference>